<accession>A0ABD1F3L0</accession>
<sequence>MSPGEQNINITKDGSSHKYDDQFSTKAPSKSTVKIPRHTCIENKNNSPNTQHQHNMLMLKLLPFPQIKEKRSSNRVAIKAQIITVNLYKQQLEEKKRFEEEKNLVKKHPTYKMHSGASALVMNKVLSRNYC</sequence>
<protein>
    <submittedName>
        <fullName evidence="2">Uncharacterized protein</fullName>
    </submittedName>
</protein>
<evidence type="ECO:0000313" key="2">
    <source>
        <dbReference type="EMBL" id="KAL1509837.1"/>
    </source>
</evidence>
<dbReference type="AlphaFoldDB" id="A0ABD1F3L0"/>
<feature type="compositionally biased region" description="Polar residues" evidence="1">
    <location>
        <begin position="1"/>
        <end position="13"/>
    </location>
</feature>
<feature type="compositionally biased region" description="Basic and acidic residues" evidence="1">
    <location>
        <begin position="14"/>
        <end position="23"/>
    </location>
</feature>
<feature type="compositionally biased region" description="Polar residues" evidence="1">
    <location>
        <begin position="42"/>
        <end position="53"/>
    </location>
</feature>
<reference evidence="2 3" key="1">
    <citation type="submission" date="2024-05" db="EMBL/GenBank/DDBJ databases">
        <title>Genetic variation in Jamaican populations of the coffee berry borer (Hypothenemus hampei).</title>
        <authorList>
            <person name="Errbii M."/>
            <person name="Myrie A."/>
        </authorList>
    </citation>
    <scope>NUCLEOTIDE SEQUENCE [LARGE SCALE GENOMIC DNA]</scope>
    <source>
        <strain evidence="2">JA-Hopewell-2020-01-JO</strain>
        <tissue evidence="2">Whole body</tissue>
    </source>
</reference>
<gene>
    <name evidence="2" type="ORF">ABEB36_004514</name>
</gene>
<feature type="region of interest" description="Disordered" evidence="1">
    <location>
        <begin position="1"/>
        <end position="53"/>
    </location>
</feature>
<evidence type="ECO:0000313" key="3">
    <source>
        <dbReference type="Proteomes" id="UP001566132"/>
    </source>
</evidence>
<keyword evidence="3" id="KW-1185">Reference proteome</keyword>
<comment type="caution">
    <text evidence="2">The sequence shown here is derived from an EMBL/GenBank/DDBJ whole genome shotgun (WGS) entry which is preliminary data.</text>
</comment>
<organism evidence="2 3">
    <name type="scientific">Hypothenemus hampei</name>
    <name type="common">Coffee berry borer</name>
    <dbReference type="NCBI Taxonomy" id="57062"/>
    <lineage>
        <taxon>Eukaryota</taxon>
        <taxon>Metazoa</taxon>
        <taxon>Ecdysozoa</taxon>
        <taxon>Arthropoda</taxon>
        <taxon>Hexapoda</taxon>
        <taxon>Insecta</taxon>
        <taxon>Pterygota</taxon>
        <taxon>Neoptera</taxon>
        <taxon>Endopterygota</taxon>
        <taxon>Coleoptera</taxon>
        <taxon>Polyphaga</taxon>
        <taxon>Cucujiformia</taxon>
        <taxon>Curculionidae</taxon>
        <taxon>Scolytinae</taxon>
        <taxon>Hypothenemus</taxon>
    </lineage>
</organism>
<dbReference type="EMBL" id="JBDJPC010000003">
    <property type="protein sequence ID" value="KAL1509837.1"/>
    <property type="molecule type" value="Genomic_DNA"/>
</dbReference>
<dbReference type="Proteomes" id="UP001566132">
    <property type="component" value="Unassembled WGS sequence"/>
</dbReference>
<name>A0ABD1F3L0_HYPHA</name>
<proteinExistence type="predicted"/>
<evidence type="ECO:0000256" key="1">
    <source>
        <dbReference type="SAM" id="MobiDB-lite"/>
    </source>
</evidence>